<proteinExistence type="predicted"/>
<evidence type="ECO:0000256" key="2">
    <source>
        <dbReference type="ARBA" id="ARBA00022679"/>
    </source>
</evidence>
<dbReference type="PANTHER" id="PTHR30160">
    <property type="entry name" value="TETRAACYLDISACCHARIDE 4'-KINASE-RELATED"/>
    <property type="match status" value="1"/>
</dbReference>
<dbReference type="InterPro" id="IPR051199">
    <property type="entry name" value="LPS_LOS_Heptosyltrfase"/>
</dbReference>
<keyword evidence="2" id="KW-0808">Transferase</keyword>
<evidence type="ECO:0000313" key="3">
    <source>
        <dbReference type="EMBL" id="MFC0227467.1"/>
    </source>
</evidence>
<dbReference type="CDD" id="cd03789">
    <property type="entry name" value="GT9_LPS_heptosyltransferase"/>
    <property type="match status" value="1"/>
</dbReference>
<dbReference type="SUPFAM" id="SSF53756">
    <property type="entry name" value="UDP-Glycosyltransferase/glycogen phosphorylase"/>
    <property type="match status" value="1"/>
</dbReference>
<dbReference type="Proteomes" id="UP001589792">
    <property type="component" value="Unassembled WGS sequence"/>
</dbReference>
<dbReference type="EMBL" id="JBHLXG010000011">
    <property type="protein sequence ID" value="MFC0227467.1"/>
    <property type="molecule type" value="Genomic_DNA"/>
</dbReference>
<comment type="caution">
    <text evidence="3">The sequence shown here is derived from an EMBL/GenBank/DDBJ whole genome shotgun (WGS) entry which is preliminary data.</text>
</comment>
<reference evidence="3 4" key="1">
    <citation type="submission" date="2024-09" db="EMBL/GenBank/DDBJ databases">
        <authorList>
            <person name="Sun Q."/>
            <person name="Mori K."/>
        </authorList>
    </citation>
    <scope>NUCLEOTIDE SEQUENCE [LARGE SCALE GENOMIC DNA]</scope>
    <source>
        <strain evidence="3 4">CCM 8626</strain>
    </source>
</reference>
<keyword evidence="1" id="KW-0328">Glycosyltransferase</keyword>
<dbReference type="Gene3D" id="3.40.50.2000">
    <property type="entry name" value="Glycogen Phosphorylase B"/>
    <property type="match status" value="2"/>
</dbReference>
<accession>A0ABV6EEQ1</accession>
<name>A0ABV6EEQ1_9GAMM</name>
<organism evidence="3 4">
    <name type="scientific">Serratia aquatilis</name>
    <dbReference type="NCBI Taxonomy" id="1737515"/>
    <lineage>
        <taxon>Bacteria</taxon>
        <taxon>Pseudomonadati</taxon>
        <taxon>Pseudomonadota</taxon>
        <taxon>Gammaproteobacteria</taxon>
        <taxon>Enterobacterales</taxon>
        <taxon>Yersiniaceae</taxon>
        <taxon>Serratia</taxon>
    </lineage>
</organism>
<keyword evidence="4" id="KW-1185">Reference proteome</keyword>
<evidence type="ECO:0000256" key="1">
    <source>
        <dbReference type="ARBA" id="ARBA00022676"/>
    </source>
</evidence>
<sequence length="339" mass="37856">MKVLLIRRENIGDLILTTPLISMLAKEHQVDVLVNTYNMPVLDGNPHVTNVYHYTKSHHETSLKAKIGAVAHRLKTTLDIWRTGYDVALIAGNWNKRALTWARLSRAKRVISIGEDAPAVITDRIPYIQEKMHLVEELVQLARPLGCELRPGKLELYVTPAEIEQAAEKISTQNKLPLYGLQISSRKPNQRWPVEYFIELAHRLSQREPCRIMLFWSPGSSDNPMHPGDDEKAAVIAQSCSDIDLIPYKTSNIRELMAGMALCDQIVTSDGGALHIAAGVGKPVVALFGNSDGYHWGPWQVPSRVLEATDNHVNSLSTDQVYGSFIDLRNEVLSQEVTG</sequence>
<protein>
    <submittedName>
        <fullName evidence="3">Glycosyltransferase family 9 protein</fullName>
    </submittedName>
</protein>
<dbReference type="PANTHER" id="PTHR30160:SF1">
    <property type="entry name" value="LIPOPOLYSACCHARIDE 1,2-N-ACETYLGLUCOSAMINETRANSFERASE-RELATED"/>
    <property type="match status" value="1"/>
</dbReference>
<dbReference type="RefSeq" id="WP_380676100.1">
    <property type="nucleotide sequence ID" value="NZ_CP173186.1"/>
</dbReference>
<evidence type="ECO:0000313" key="4">
    <source>
        <dbReference type="Proteomes" id="UP001589792"/>
    </source>
</evidence>
<dbReference type="InterPro" id="IPR002201">
    <property type="entry name" value="Glyco_trans_9"/>
</dbReference>
<dbReference type="Pfam" id="PF01075">
    <property type="entry name" value="Glyco_transf_9"/>
    <property type="match status" value="1"/>
</dbReference>
<gene>
    <name evidence="3" type="ORF">ACFFJ3_13265</name>
</gene>